<name>A0A9W7WRQ1_TRIRA</name>
<evidence type="ECO:0000313" key="7">
    <source>
        <dbReference type="Proteomes" id="UP001059041"/>
    </source>
</evidence>
<dbReference type="SUPFAM" id="SSF57850">
    <property type="entry name" value="RING/U-box"/>
    <property type="match status" value="1"/>
</dbReference>
<dbReference type="EMBL" id="JAFHDT010000008">
    <property type="protein sequence ID" value="KAI7807114.1"/>
    <property type="molecule type" value="Genomic_DNA"/>
</dbReference>
<dbReference type="AlphaFoldDB" id="A0A9W7WRQ1"/>
<keyword evidence="3" id="KW-0862">Zinc</keyword>
<organism evidence="6 7">
    <name type="scientific">Triplophysa rosa</name>
    <name type="common">Cave loach</name>
    <dbReference type="NCBI Taxonomy" id="992332"/>
    <lineage>
        <taxon>Eukaryota</taxon>
        <taxon>Metazoa</taxon>
        <taxon>Chordata</taxon>
        <taxon>Craniata</taxon>
        <taxon>Vertebrata</taxon>
        <taxon>Euteleostomi</taxon>
        <taxon>Actinopterygii</taxon>
        <taxon>Neopterygii</taxon>
        <taxon>Teleostei</taxon>
        <taxon>Ostariophysi</taxon>
        <taxon>Cypriniformes</taxon>
        <taxon>Nemacheilidae</taxon>
        <taxon>Triplophysa</taxon>
    </lineage>
</organism>
<dbReference type="InterPro" id="IPR013083">
    <property type="entry name" value="Znf_RING/FYVE/PHD"/>
</dbReference>
<dbReference type="GO" id="GO:0008270">
    <property type="term" value="F:zinc ion binding"/>
    <property type="evidence" value="ECO:0007669"/>
    <property type="project" value="UniProtKB-KW"/>
</dbReference>
<proteinExistence type="predicted"/>
<dbReference type="Proteomes" id="UP001059041">
    <property type="component" value="Linkage Group LG8"/>
</dbReference>
<evidence type="ECO:0000259" key="5">
    <source>
        <dbReference type="PROSITE" id="PS50089"/>
    </source>
</evidence>
<evidence type="ECO:0000256" key="3">
    <source>
        <dbReference type="ARBA" id="ARBA00022833"/>
    </source>
</evidence>
<dbReference type="InterPro" id="IPR001841">
    <property type="entry name" value="Znf_RING"/>
</dbReference>
<reference evidence="6" key="1">
    <citation type="submission" date="2021-02" db="EMBL/GenBank/DDBJ databases">
        <title>Comparative genomics reveals that relaxation of natural selection precedes convergent phenotypic evolution of cavefish.</title>
        <authorList>
            <person name="Peng Z."/>
        </authorList>
    </citation>
    <scope>NUCLEOTIDE SEQUENCE</scope>
    <source>
        <tissue evidence="6">Muscle</tissue>
    </source>
</reference>
<evidence type="ECO:0000256" key="1">
    <source>
        <dbReference type="ARBA" id="ARBA00022723"/>
    </source>
</evidence>
<protein>
    <recommendedName>
        <fullName evidence="5">RING-type domain-containing protein</fullName>
    </recommendedName>
</protein>
<dbReference type="PROSITE" id="PS50089">
    <property type="entry name" value="ZF_RING_2"/>
    <property type="match status" value="1"/>
</dbReference>
<feature type="non-terminal residue" evidence="6">
    <location>
        <position position="341"/>
    </location>
</feature>
<evidence type="ECO:0000256" key="2">
    <source>
        <dbReference type="ARBA" id="ARBA00022771"/>
    </source>
</evidence>
<keyword evidence="7" id="KW-1185">Reference proteome</keyword>
<sequence length="341" mass="37728">DMEQYVVFRNNKRLSLREEDMTAEKLSRIFQVSTHSLYMTDDTNVAIFPGASGNFNTFDLTPRAHYEIHGEDDTSPATTSTGQRFTFTRMPATTSSSTAQRTGTAPPRATVSKTCQRSIFLAEVVGGRLSPSRMVVVRFSECEATLQGIIGKVQDAIGSHDPMVLTDAQGNAILDSEGTTGSQYWKQNARKILAVQEQAFQELQRTKRRRMSRKDEDAAGIGEITEKIEELVLASQSLPDITAAVKELTNLAATQRVILTPSQLQTIKQGFCCVVCMKFIEEPVFTECCRSIIGCKTCVEQWQETSVHCAKCRGNTAGNNIFEINGVSEALAVLRSLFEEE</sequence>
<accession>A0A9W7WRQ1</accession>
<feature type="domain" description="RING-type" evidence="5">
    <location>
        <begin position="273"/>
        <end position="313"/>
    </location>
</feature>
<evidence type="ECO:0000256" key="4">
    <source>
        <dbReference type="PROSITE-ProRule" id="PRU00175"/>
    </source>
</evidence>
<dbReference type="Gene3D" id="3.30.40.10">
    <property type="entry name" value="Zinc/RING finger domain, C3HC4 (zinc finger)"/>
    <property type="match status" value="1"/>
</dbReference>
<keyword evidence="1" id="KW-0479">Metal-binding</keyword>
<comment type="caution">
    <text evidence="6">The sequence shown here is derived from an EMBL/GenBank/DDBJ whole genome shotgun (WGS) entry which is preliminary data.</text>
</comment>
<keyword evidence="2 4" id="KW-0863">Zinc-finger</keyword>
<gene>
    <name evidence="6" type="ORF">IRJ41_022630</name>
</gene>
<evidence type="ECO:0000313" key="6">
    <source>
        <dbReference type="EMBL" id="KAI7807114.1"/>
    </source>
</evidence>